<evidence type="ECO:0008006" key="5">
    <source>
        <dbReference type="Google" id="ProtNLM"/>
    </source>
</evidence>
<dbReference type="RefSeq" id="WP_143249292.1">
    <property type="nucleotide sequence ID" value="NZ_CP062938.1"/>
</dbReference>
<dbReference type="PROSITE" id="PS51257">
    <property type="entry name" value="PROKAR_LIPOPROTEIN"/>
    <property type="match status" value="1"/>
</dbReference>
<evidence type="ECO:0000256" key="2">
    <source>
        <dbReference type="SAM" id="SignalP"/>
    </source>
</evidence>
<sequence>MMRISRTHGIAATAIALCMALGLAGCTIGGQTNSNASTADQQTTEDGSADGSTSKFLDADGIQKEYASTLENLEFPDGYTPPDKMDTSGATQFEQGSGESSASFIWMCAWEEDWLNSYATNEQEASSALQQLNKAKDMPFMQSDRVDEPTRDMLQSRLDKAAMSDPSGIQQDVDLNCSAQ</sequence>
<dbReference type="KEGG" id="beu:BE0216_04160"/>
<keyword evidence="2" id="KW-0732">Signal</keyword>
<dbReference type="AlphaFoldDB" id="A0A7L9SP90"/>
<feature type="region of interest" description="Disordered" evidence="1">
    <location>
        <begin position="134"/>
        <end position="180"/>
    </location>
</feature>
<protein>
    <recommendedName>
        <fullName evidence="5">Secreted protein</fullName>
    </recommendedName>
</protein>
<evidence type="ECO:0000256" key="1">
    <source>
        <dbReference type="SAM" id="MobiDB-lite"/>
    </source>
</evidence>
<accession>A0A7L9SP90</accession>
<name>A0A7L9SP90_9BIFI</name>
<feature type="region of interest" description="Disordered" evidence="1">
    <location>
        <begin position="74"/>
        <end position="96"/>
    </location>
</feature>
<feature type="chain" id="PRO_5039466642" description="Secreted protein" evidence="2">
    <location>
        <begin position="25"/>
        <end position="180"/>
    </location>
</feature>
<dbReference type="Proteomes" id="UP000593943">
    <property type="component" value="Chromosome"/>
</dbReference>
<proteinExistence type="predicted"/>
<gene>
    <name evidence="3" type="ORF">BE0216_04160</name>
</gene>
<dbReference type="OrthoDB" id="1696406at2"/>
<keyword evidence="4" id="KW-1185">Reference proteome</keyword>
<dbReference type="EMBL" id="CP062938">
    <property type="protein sequence ID" value="QOL31749.1"/>
    <property type="molecule type" value="Genomic_DNA"/>
</dbReference>
<reference evidence="3 4" key="1">
    <citation type="submission" date="2020-10" db="EMBL/GenBank/DDBJ databases">
        <title>Genome sequencing of Bifidobacterium eulemuris_DSMZ_100216.</title>
        <authorList>
            <person name="Kim J."/>
        </authorList>
    </citation>
    <scope>NUCLEOTIDE SEQUENCE [LARGE SCALE GENOMIC DNA]</scope>
    <source>
        <strain evidence="3 4">DSM 100216</strain>
    </source>
</reference>
<feature type="signal peptide" evidence="2">
    <location>
        <begin position="1"/>
        <end position="24"/>
    </location>
</feature>
<evidence type="ECO:0000313" key="4">
    <source>
        <dbReference type="Proteomes" id="UP000593943"/>
    </source>
</evidence>
<feature type="region of interest" description="Disordered" evidence="1">
    <location>
        <begin position="34"/>
        <end position="55"/>
    </location>
</feature>
<evidence type="ECO:0000313" key="3">
    <source>
        <dbReference type="EMBL" id="QOL31749.1"/>
    </source>
</evidence>
<organism evidence="3 4">
    <name type="scientific">Bifidobacterium eulemuris</name>
    <dbReference type="NCBI Taxonomy" id="1765219"/>
    <lineage>
        <taxon>Bacteria</taxon>
        <taxon>Bacillati</taxon>
        <taxon>Actinomycetota</taxon>
        <taxon>Actinomycetes</taxon>
        <taxon>Bifidobacteriales</taxon>
        <taxon>Bifidobacteriaceae</taxon>
        <taxon>Bifidobacterium</taxon>
    </lineage>
</organism>